<keyword evidence="4" id="KW-1185">Reference proteome</keyword>
<keyword evidence="2" id="KW-0812">Transmembrane</keyword>
<reference evidence="3 4" key="1">
    <citation type="journal article" date="2019" name="Int. J. Syst. Evol. Microbiol.">
        <title>The Global Catalogue of Microorganisms (GCM) 10K type strain sequencing project: providing services to taxonomists for standard genome sequencing and annotation.</title>
        <authorList>
            <consortium name="The Broad Institute Genomics Platform"/>
            <consortium name="The Broad Institute Genome Sequencing Center for Infectious Disease"/>
            <person name="Wu L."/>
            <person name="Ma J."/>
        </authorList>
    </citation>
    <scope>NUCLEOTIDE SEQUENCE [LARGE SCALE GENOMIC DNA]</scope>
    <source>
        <strain evidence="3 4">JCM 13581</strain>
    </source>
</reference>
<feature type="transmembrane region" description="Helical" evidence="2">
    <location>
        <begin position="82"/>
        <end position="105"/>
    </location>
</feature>
<keyword evidence="2" id="KW-1133">Transmembrane helix</keyword>
<evidence type="ECO:0000256" key="1">
    <source>
        <dbReference type="SAM" id="MobiDB-lite"/>
    </source>
</evidence>
<evidence type="ECO:0008006" key="5">
    <source>
        <dbReference type="Google" id="ProtNLM"/>
    </source>
</evidence>
<name>A0ABN2PNQ0_9ACTN</name>
<proteinExistence type="predicted"/>
<feature type="transmembrane region" description="Helical" evidence="2">
    <location>
        <begin position="189"/>
        <end position="212"/>
    </location>
</feature>
<organism evidence="3 4">
    <name type="scientific">Streptomyces sodiiphilus</name>
    <dbReference type="NCBI Taxonomy" id="226217"/>
    <lineage>
        <taxon>Bacteria</taxon>
        <taxon>Bacillati</taxon>
        <taxon>Actinomycetota</taxon>
        <taxon>Actinomycetes</taxon>
        <taxon>Kitasatosporales</taxon>
        <taxon>Streptomycetaceae</taxon>
        <taxon>Streptomyces</taxon>
    </lineage>
</organism>
<accession>A0ABN2PNQ0</accession>
<evidence type="ECO:0000313" key="4">
    <source>
        <dbReference type="Proteomes" id="UP001501303"/>
    </source>
</evidence>
<protein>
    <recommendedName>
        <fullName evidence="5">ABC transporter permease</fullName>
    </recommendedName>
</protein>
<dbReference type="Proteomes" id="UP001501303">
    <property type="component" value="Unassembled WGS sequence"/>
</dbReference>
<evidence type="ECO:0000256" key="2">
    <source>
        <dbReference type="SAM" id="Phobius"/>
    </source>
</evidence>
<sequence>MLLTVASTSLREMRRRRSALLLVFFLPLVFYAVRIDVHWQAIRFLAIGAGWAIATLALFSHVTSRRLDQRLGVIGASPTALFLGRQLALVTLGVVVAGCYFGVVALTQESLPRLGGIALLLLTTVLISAPLGALVSLVITEELEGALALLSVMALQLLVDPDGSLAKLLPLWSTRELSAYAIGDPTTAYSLHGGLTHFAVTLALCLALAWAANVARLRPVRIDPPGRDPRDGDDATADGAHLPPGSSRRSL</sequence>
<feature type="transmembrane region" description="Helical" evidence="2">
    <location>
        <begin position="146"/>
        <end position="169"/>
    </location>
</feature>
<feature type="region of interest" description="Disordered" evidence="1">
    <location>
        <begin position="221"/>
        <end position="251"/>
    </location>
</feature>
<keyword evidence="2" id="KW-0472">Membrane</keyword>
<comment type="caution">
    <text evidence="3">The sequence shown here is derived from an EMBL/GenBank/DDBJ whole genome shotgun (WGS) entry which is preliminary data.</text>
</comment>
<feature type="compositionally biased region" description="Basic and acidic residues" evidence="1">
    <location>
        <begin position="221"/>
        <end position="233"/>
    </location>
</feature>
<dbReference type="EMBL" id="BAAAMJ010000042">
    <property type="protein sequence ID" value="GAA1925399.1"/>
    <property type="molecule type" value="Genomic_DNA"/>
</dbReference>
<dbReference type="RefSeq" id="WP_344263811.1">
    <property type="nucleotide sequence ID" value="NZ_BAAAMJ010000042.1"/>
</dbReference>
<feature type="transmembrane region" description="Helical" evidence="2">
    <location>
        <begin position="117"/>
        <end position="139"/>
    </location>
</feature>
<gene>
    <name evidence="3" type="ORF">GCM10009716_37100</name>
</gene>
<evidence type="ECO:0000313" key="3">
    <source>
        <dbReference type="EMBL" id="GAA1925399.1"/>
    </source>
</evidence>
<feature type="transmembrane region" description="Helical" evidence="2">
    <location>
        <begin position="44"/>
        <end position="62"/>
    </location>
</feature>